<dbReference type="Proteomes" id="UP000218824">
    <property type="component" value="Chromosome"/>
</dbReference>
<evidence type="ECO:0000313" key="2">
    <source>
        <dbReference type="Proteomes" id="UP000218824"/>
    </source>
</evidence>
<name>A0AAU9AMT5_LYSEN</name>
<dbReference type="GeneID" id="83066767"/>
<organism evidence="1 2">
    <name type="scientific">Lysobacter enzymogenes</name>
    <dbReference type="NCBI Taxonomy" id="69"/>
    <lineage>
        <taxon>Bacteria</taxon>
        <taxon>Pseudomonadati</taxon>
        <taxon>Pseudomonadota</taxon>
        <taxon>Gammaproteobacteria</taxon>
        <taxon>Lysobacterales</taxon>
        <taxon>Lysobacteraceae</taxon>
        <taxon>Lysobacter</taxon>
    </lineage>
</organism>
<accession>A0AAU9AMT5</accession>
<dbReference type="EMBL" id="AP014940">
    <property type="protein sequence ID" value="BAV97044.1"/>
    <property type="molecule type" value="Genomic_DNA"/>
</dbReference>
<evidence type="ECO:0000313" key="1">
    <source>
        <dbReference type="EMBL" id="BAV97044.1"/>
    </source>
</evidence>
<gene>
    <name evidence="1" type="ORF">LEN_1557</name>
</gene>
<protein>
    <submittedName>
        <fullName evidence="1">Uncharacterized protein</fullName>
    </submittedName>
</protein>
<dbReference type="KEGG" id="lem:LEN_1557"/>
<proteinExistence type="predicted"/>
<dbReference type="RefSeq" id="WP_155812660.1">
    <property type="nucleotide sequence ID" value="NZ_AP014940.1"/>
</dbReference>
<sequence>MSEQTRLIGRMVAIEAEAIDAAAQDAAFVTASTLRRTGPLGEIDSADNGDHIP</sequence>
<dbReference type="AlphaFoldDB" id="A0AAU9AMT5"/>
<reference evidence="1 2" key="1">
    <citation type="journal article" date="2017" name="DNA Res.">
        <title>Complete genome sequence and expression profile of the commercial lytic enzyme producer Lysobacter enzymogenes M497-1.</title>
        <authorList>
            <person name="Takami H."/>
            <person name="Toyoda A."/>
            <person name="Uchiyama I."/>
            <person name="Itoh T."/>
            <person name="Takaki Y."/>
            <person name="Arai W."/>
            <person name="Nishi S."/>
            <person name="Kawai M."/>
            <person name="Shinya K."/>
            <person name="Ikeda H."/>
        </authorList>
    </citation>
    <scope>NUCLEOTIDE SEQUENCE [LARGE SCALE GENOMIC DNA]</scope>
    <source>
        <strain evidence="1 2">M497-1</strain>
    </source>
</reference>